<dbReference type="FunFam" id="3.40.190.10:FF:000035">
    <property type="entry name" value="Molybdate ABC transporter substrate-binding protein"/>
    <property type="match status" value="1"/>
</dbReference>
<dbReference type="GO" id="GO:1901359">
    <property type="term" value="F:tungstate binding"/>
    <property type="evidence" value="ECO:0007669"/>
    <property type="project" value="UniProtKB-ARBA"/>
</dbReference>
<dbReference type="AlphaFoldDB" id="A0A917FMG9"/>
<evidence type="ECO:0000313" key="7">
    <source>
        <dbReference type="Proteomes" id="UP000644756"/>
    </source>
</evidence>
<keyword evidence="4" id="KW-0732">Signal</keyword>
<dbReference type="SUPFAM" id="SSF53850">
    <property type="entry name" value="Periplasmic binding protein-like II"/>
    <property type="match status" value="1"/>
</dbReference>
<keyword evidence="7" id="KW-1185">Reference proteome</keyword>
<evidence type="ECO:0000256" key="3">
    <source>
        <dbReference type="ARBA" id="ARBA00022723"/>
    </source>
</evidence>
<organism evidence="6 7">
    <name type="scientific">Paenibacillus abyssi</name>
    <dbReference type="NCBI Taxonomy" id="1340531"/>
    <lineage>
        <taxon>Bacteria</taxon>
        <taxon>Bacillati</taxon>
        <taxon>Bacillota</taxon>
        <taxon>Bacilli</taxon>
        <taxon>Bacillales</taxon>
        <taxon>Paenibacillaceae</taxon>
        <taxon>Paenibacillus</taxon>
    </lineage>
</organism>
<dbReference type="GO" id="GO:0046872">
    <property type="term" value="F:metal ion binding"/>
    <property type="evidence" value="ECO:0007669"/>
    <property type="project" value="UniProtKB-KW"/>
</dbReference>
<name>A0A917FMG9_9BACL</name>
<evidence type="ECO:0000256" key="1">
    <source>
        <dbReference type="ARBA" id="ARBA00009175"/>
    </source>
</evidence>
<reference evidence="6" key="2">
    <citation type="submission" date="2020-09" db="EMBL/GenBank/DDBJ databases">
        <authorList>
            <person name="Sun Q."/>
            <person name="Zhou Y."/>
        </authorList>
    </citation>
    <scope>NUCLEOTIDE SEQUENCE</scope>
    <source>
        <strain evidence="6">CGMCC 1.12987</strain>
    </source>
</reference>
<protein>
    <submittedName>
        <fullName evidence="6">Molybdate ABC transporter substrate-binding protein</fullName>
    </submittedName>
</protein>
<accession>A0A917FMG9</accession>
<dbReference type="PANTHER" id="PTHR30632">
    <property type="entry name" value="MOLYBDATE-BINDING PERIPLASMIC PROTEIN"/>
    <property type="match status" value="1"/>
</dbReference>
<evidence type="ECO:0000313" key="6">
    <source>
        <dbReference type="EMBL" id="GGF92698.1"/>
    </source>
</evidence>
<reference evidence="6" key="1">
    <citation type="journal article" date="2014" name="Int. J. Syst. Evol. Microbiol.">
        <title>Complete genome sequence of Corynebacterium casei LMG S-19264T (=DSM 44701T), isolated from a smear-ripened cheese.</title>
        <authorList>
            <consortium name="US DOE Joint Genome Institute (JGI-PGF)"/>
            <person name="Walter F."/>
            <person name="Albersmeier A."/>
            <person name="Kalinowski J."/>
            <person name="Ruckert C."/>
        </authorList>
    </citation>
    <scope>NUCLEOTIDE SEQUENCE</scope>
    <source>
        <strain evidence="6">CGMCC 1.12987</strain>
    </source>
</reference>
<evidence type="ECO:0000256" key="4">
    <source>
        <dbReference type="ARBA" id="ARBA00022729"/>
    </source>
</evidence>
<comment type="similarity">
    <text evidence="1">Belongs to the bacterial solute-binding protein ModA family.</text>
</comment>
<dbReference type="CDD" id="cd13537">
    <property type="entry name" value="PBP2_YvgL_like"/>
    <property type="match status" value="1"/>
</dbReference>
<dbReference type="GO" id="GO:0015689">
    <property type="term" value="P:molybdate ion transport"/>
    <property type="evidence" value="ECO:0007669"/>
    <property type="project" value="InterPro"/>
</dbReference>
<feature type="binding site" evidence="5">
    <location>
        <position position="79"/>
    </location>
    <ligand>
        <name>molybdate</name>
        <dbReference type="ChEBI" id="CHEBI:36264"/>
    </ligand>
</feature>
<dbReference type="Gene3D" id="3.40.190.10">
    <property type="entry name" value="Periplasmic binding protein-like II"/>
    <property type="match status" value="2"/>
</dbReference>
<feature type="binding site" evidence="5">
    <location>
        <position position="161"/>
    </location>
    <ligand>
        <name>molybdate</name>
        <dbReference type="ChEBI" id="CHEBI:36264"/>
    </ligand>
</feature>
<dbReference type="InterPro" id="IPR041879">
    <property type="entry name" value="YvgL-like_PBP2"/>
</dbReference>
<dbReference type="PIRSF" id="PIRSF004846">
    <property type="entry name" value="ModA"/>
    <property type="match status" value="1"/>
</dbReference>
<evidence type="ECO:0000256" key="2">
    <source>
        <dbReference type="ARBA" id="ARBA00022505"/>
    </source>
</evidence>
<dbReference type="InterPro" id="IPR005950">
    <property type="entry name" value="ModA"/>
</dbReference>
<sequence length="271" mass="28971">MLKPTRFHAALLIIIALLTVLLSGCGTPSNASSQIQTGDDPAELIISAAASLTGALKDIQTGFEAKHPSVQLTFNFGSSGALQQQIEQGAPVDVFLSAGVSNMEALVDKGLVDPAMKTTLLMNRLVVVVPNDGQAVIAVMADLLKEDVKSVAIGIPESVPAGGYAKEAMIYTALWDKLQPKLVQAKDVRQVLHYVETGNSDAGFVYQTDALSTKSAKVAFTVDPGSYQPIEYPIAITKASKQQEEAELFYTYLQSEEALSIFKDYGFSLPE</sequence>
<dbReference type="EMBL" id="BMGR01000002">
    <property type="protein sequence ID" value="GGF92698.1"/>
    <property type="molecule type" value="Genomic_DNA"/>
</dbReference>
<feature type="binding site" evidence="5">
    <location>
        <position position="188"/>
    </location>
    <ligand>
        <name>molybdate</name>
        <dbReference type="ChEBI" id="CHEBI:36264"/>
    </ligand>
</feature>
<gene>
    <name evidence="6" type="ORF">GCM10010916_07570</name>
</gene>
<evidence type="ECO:0000256" key="5">
    <source>
        <dbReference type="PIRSR" id="PIRSR004846-1"/>
    </source>
</evidence>
<dbReference type="Proteomes" id="UP000644756">
    <property type="component" value="Unassembled WGS sequence"/>
</dbReference>
<dbReference type="Pfam" id="PF13531">
    <property type="entry name" value="SBP_bac_11"/>
    <property type="match status" value="1"/>
</dbReference>
<dbReference type="RefSeq" id="WP_188529154.1">
    <property type="nucleotide sequence ID" value="NZ_BMGR01000002.1"/>
</dbReference>
<keyword evidence="2 5" id="KW-0500">Molybdenum</keyword>
<feature type="binding site" evidence="5">
    <location>
        <position position="51"/>
    </location>
    <ligand>
        <name>molybdate</name>
        <dbReference type="ChEBI" id="CHEBI:36264"/>
    </ligand>
</feature>
<dbReference type="PROSITE" id="PS51257">
    <property type="entry name" value="PROKAR_LIPOPROTEIN"/>
    <property type="match status" value="1"/>
</dbReference>
<dbReference type="InterPro" id="IPR050682">
    <property type="entry name" value="ModA/WtpA"/>
</dbReference>
<dbReference type="GO" id="GO:0030973">
    <property type="term" value="F:molybdate ion binding"/>
    <property type="evidence" value="ECO:0007669"/>
    <property type="project" value="UniProtKB-ARBA"/>
</dbReference>
<feature type="binding site" evidence="5">
    <location>
        <position position="206"/>
    </location>
    <ligand>
        <name>molybdate</name>
        <dbReference type="ChEBI" id="CHEBI:36264"/>
    </ligand>
</feature>
<keyword evidence="3 5" id="KW-0479">Metal-binding</keyword>
<dbReference type="NCBIfam" id="TIGR01256">
    <property type="entry name" value="modA"/>
    <property type="match status" value="1"/>
</dbReference>
<comment type="caution">
    <text evidence="6">The sequence shown here is derived from an EMBL/GenBank/DDBJ whole genome shotgun (WGS) entry which is preliminary data.</text>
</comment>
<proteinExistence type="inferred from homology"/>
<dbReference type="PANTHER" id="PTHR30632:SF0">
    <property type="entry name" value="SULFATE-BINDING PROTEIN"/>
    <property type="match status" value="1"/>
</dbReference>